<sequence length="543" mass="61198">MVAIGRTHSNANELTGYTSGAWVTPHASEPDHDAAGNTRFVPKPGDEGTAASARWLIYDGWNRLVKAQEDDDGDGIYDSADDDVLAEYRYDGLHRWIRKFVPNESNWDVTEFYYNTNWQVLEVHDDVKTRTGTPLAEPAVADDIYCQYIWDLRYIDAVVVRDRDADDNAGTGIYGKASSGLEERLYYTNDANFNVTALVGTDGNVKQRFEYTPYGEVTELDPDFTSYSGSDYDVQVLYAGYRHDDETGLYHVRNRYHHPTLGTWITRDPIGYADGMNLYQYVASNPTVATDPSGRIIIGLGGLAKMGQAYVKVMLESVKRQINQRKPGLRDAWGEELVMLDGSMGRHKSKIVKELVKYRENKDADPCWHEQVVLVGFSDGATSIYQLFQEGKIQNALATQRQGATGSYKIAYLGMIDMVRESFWDELILKGGYLRRLGKQVTMNDGGLIVDGDNFYQQDTVGFHRWKGHVTFNVGLIRNDPIDNVSHKGHLFGDWGAFFRGAKEPRSIVLDPRVHEKLIQNAVDAYLAREPGKPDAKRNPLVD</sequence>
<name>A0A0F9T017_9ZZZZ</name>
<dbReference type="PANTHER" id="PTHR32305:SF15">
    <property type="entry name" value="PROTEIN RHSA-RELATED"/>
    <property type="match status" value="1"/>
</dbReference>
<dbReference type="NCBIfam" id="TIGR03696">
    <property type="entry name" value="Rhs_assc_core"/>
    <property type="match status" value="1"/>
</dbReference>
<protein>
    <submittedName>
        <fullName evidence="2">Uncharacterized protein</fullName>
    </submittedName>
</protein>
<dbReference type="EMBL" id="LAZR01000359">
    <property type="protein sequence ID" value="KKN72584.1"/>
    <property type="molecule type" value="Genomic_DNA"/>
</dbReference>
<gene>
    <name evidence="2" type="ORF">LCGC14_0409140</name>
</gene>
<dbReference type="InterPro" id="IPR022385">
    <property type="entry name" value="Rhs_assc_core"/>
</dbReference>
<evidence type="ECO:0000256" key="1">
    <source>
        <dbReference type="SAM" id="MobiDB-lite"/>
    </source>
</evidence>
<feature type="region of interest" description="Disordered" evidence="1">
    <location>
        <begin position="21"/>
        <end position="45"/>
    </location>
</feature>
<reference evidence="2" key="1">
    <citation type="journal article" date="2015" name="Nature">
        <title>Complex archaea that bridge the gap between prokaryotes and eukaryotes.</title>
        <authorList>
            <person name="Spang A."/>
            <person name="Saw J.H."/>
            <person name="Jorgensen S.L."/>
            <person name="Zaremba-Niedzwiedzka K."/>
            <person name="Martijn J."/>
            <person name="Lind A.E."/>
            <person name="van Eijk R."/>
            <person name="Schleper C."/>
            <person name="Guy L."/>
            <person name="Ettema T.J."/>
        </authorList>
    </citation>
    <scope>NUCLEOTIDE SEQUENCE</scope>
</reference>
<comment type="caution">
    <text evidence="2">The sequence shown here is derived from an EMBL/GenBank/DDBJ whole genome shotgun (WGS) entry which is preliminary data.</text>
</comment>
<organism evidence="2">
    <name type="scientific">marine sediment metagenome</name>
    <dbReference type="NCBI Taxonomy" id="412755"/>
    <lineage>
        <taxon>unclassified sequences</taxon>
        <taxon>metagenomes</taxon>
        <taxon>ecological metagenomes</taxon>
    </lineage>
</organism>
<dbReference type="PANTHER" id="PTHR32305">
    <property type="match status" value="1"/>
</dbReference>
<accession>A0A0F9T017</accession>
<evidence type="ECO:0000313" key="2">
    <source>
        <dbReference type="EMBL" id="KKN72584.1"/>
    </source>
</evidence>
<proteinExistence type="predicted"/>
<dbReference type="Gene3D" id="2.180.10.10">
    <property type="entry name" value="RHS repeat-associated core"/>
    <property type="match status" value="1"/>
</dbReference>
<dbReference type="InterPro" id="IPR050708">
    <property type="entry name" value="T6SS_VgrG/RHS"/>
</dbReference>
<dbReference type="AlphaFoldDB" id="A0A0F9T017"/>